<evidence type="ECO:0000256" key="9">
    <source>
        <dbReference type="SAM" id="MobiDB-lite"/>
    </source>
</evidence>
<dbReference type="PANTHER" id="PTHR45754:SF3">
    <property type="entry name" value="METHYLENETETRAHYDROFOLATE REDUCTASE (NADPH)"/>
    <property type="match status" value="1"/>
</dbReference>
<dbReference type="Pfam" id="PF02219">
    <property type="entry name" value="MTHFR"/>
    <property type="match status" value="1"/>
</dbReference>
<evidence type="ECO:0000256" key="4">
    <source>
        <dbReference type="ARBA" id="ARBA00022630"/>
    </source>
</evidence>
<dbReference type="Gene3D" id="3.20.20.220">
    <property type="match status" value="1"/>
</dbReference>
<accession>A0AAD1ELK2</accession>
<evidence type="ECO:0000256" key="7">
    <source>
        <dbReference type="ARBA" id="ARBA00048628"/>
    </source>
</evidence>
<evidence type="ECO:0000256" key="3">
    <source>
        <dbReference type="ARBA" id="ARBA00006743"/>
    </source>
</evidence>
<keyword evidence="6 8" id="KW-0560">Oxidoreductase</keyword>
<evidence type="ECO:0000256" key="1">
    <source>
        <dbReference type="ARBA" id="ARBA00001974"/>
    </source>
</evidence>
<reference evidence="10 11" key="1">
    <citation type="submission" date="2018-03" db="EMBL/GenBank/DDBJ databases">
        <title>Bacteriophage NCPPB3778 and a type I-E CRISPR drive the evolution of the US Biological Select Agent, Rathayibacter toxicus.</title>
        <authorList>
            <person name="Davis E.W.II."/>
            <person name="Tabima J.F."/>
            <person name="Weisberg A.J."/>
            <person name="Dantas Lopes L."/>
            <person name="Wiseman M.S."/>
            <person name="Wiseman M.S."/>
            <person name="Pupko T."/>
            <person name="Belcher M.S."/>
            <person name="Sechler A.J."/>
            <person name="Tancos M.A."/>
            <person name="Schroeder B.K."/>
            <person name="Murray T.D."/>
            <person name="Luster D.G."/>
            <person name="Schneider W.L."/>
            <person name="Rogers E."/>
            <person name="Andreote F.D."/>
            <person name="Grunwald N.J."/>
            <person name="Putnam M.L."/>
            <person name="Chang J.H."/>
        </authorList>
    </citation>
    <scope>NUCLEOTIDE SEQUENCE [LARGE SCALE GENOMIC DNA]</scope>
    <source>
        <strain evidence="10 11">NCCPB 2253</strain>
    </source>
</reference>
<evidence type="ECO:0000313" key="10">
    <source>
        <dbReference type="EMBL" id="AZZ54750.1"/>
    </source>
</evidence>
<comment type="similarity">
    <text evidence="3 8">Belongs to the methylenetetrahydrofolate reductase family.</text>
</comment>
<feature type="region of interest" description="Disordered" evidence="9">
    <location>
        <begin position="17"/>
        <end position="57"/>
    </location>
</feature>
<dbReference type="EMBL" id="CP028130">
    <property type="protein sequence ID" value="AZZ54750.1"/>
    <property type="molecule type" value="Genomic_DNA"/>
</dbReference>
<comment type="cofactor">
    <cofactor evidence="1 8">
        <name>FAD</name>
        <dbReference type="ChEBI" id="CHEBI:57692"/>
    </cofactor>
</comment>
<dbReference type="InterPro" id="IPR003171">
    <property type="entry name" value="Mehydrof_redctse-like"/>
</dbReference>
<gene>
    <name evidence="10" type="ORF">C7V51_01750</name>
</gene>
<keyword evidence="5 8" id="KW-0274">FAD</keyword>
<dbReference type="GO" id="GO:0106312">
    <property type="term" value="F:methylenetetrahydrofolate reductase (NADH) activity"/>
    <property type="evidence" value="ECO:0007669"/>
    <property type="project" value="UniProtKB-EC"/>
</dbReference>
<evidence type="ECO:0000313" key="11">
    <source>
        <dbReference type="Proteomes" id="UP000283946"/>
    </source>
</evidence>
<evidence type="ECO:0000256" key="2">
    <source>
        <dbReference type="ARBA" id="ARBA00004777"/>
    </source>
</evidence>
<comment type="pathway">
    <text evidence="2 8">One-carbon metabolism; tetrahydrofolate interconversion.</text>
</comment>
<dbReference type="KEGG" id="ria:C7V51_01750"/>
<proteinExistence type="inferred from homology"/>
<dbReference type="AlphaFoldDB" id="A0AAD1ELK2"/>
<dbReference type="CDD" id="cd00537">
    <property type="entry name" value="MTHFR"/>
    <property type="match status" value="1"/>
</dbReference>
<dbReference type="Proteomes" id="UP000283946">
    <property type="component" value="Chromosome"/>
</dbReference>
<evidence type="ECO:0000256" key="5">
    <source>
        <dbReference type="ARBA" id="ARBA00022827"/>
    </source>
</evidence>
<dbReference type="GO" id="GO:0071949">
    <property type="term" value="F:FAD binding"/>
    <property type="evidence" value="ECO:0007669"/>
    <property type="project" value="TreeGrafter"/>
</dbReference>
<comment type="catalytic activity">
    <reaction evidence="7">
        <text>(6S)-5-methyl-5,6,7,8-tetrahydrofolate + NAD(+) = (6R)-5,10-methylene-5,6,7,8-tetrahydrofolate + NADH + H(+)</text>
        <dbReference type="Rhea" id="RHEA:19821"/>
        <dbReference type="ChEBI" id="CHEBI:15378"/>
        <dbReference type="ChEBI" id="CHEBI:15636"/>
        <dbReference type="ChEBI" id="CHEBI:18608"/>
        <dbReference type="ChEBI" id="CHEBI:57540"/>
        <dbReference type="ChEBI" id="CHEBI:57945"/>
        <dbReference type="EC" id="1.5.1.54"/>
    </reaction>
    <physiologicalReaction direction="right-to-left" evidence="7">
        <dbReference type="Rhea" id="RHEA:19823"/>
    </physiologicalReaction>
</comment>
<name>A0AAD1ELK2_9MICO</name>
<dbReference type="GO" id="GO:0005829">
    <property type="term" value="C:cytosol"/>
    <property type="evidence" value="ECO:0007669"/>
    <property type="project" value="TreeGrafter"/>
</dbReference>
<sequence>MTRASYCGPRGADWCGGRLVRGQTAEPGSGPNPADSFRGSVRGTEGTGVSEQRSSADPACSSVPFSFEIYPPRTPAGALALTKTVDRLAAVRPDFVSVTYGAGGSSRSASLEILRYLREHTSTPALAHLTCVGSTHAEASSLVREFLGAGVTRFLALRGDPPVGTPEGDPFLGELGSAAELVQLIHRVQAEREPYGAVAVPGLPNAQRVEVGARPHAEVAVAAFPNGHPRSRSRTQDIDVLLAKEAAGASFALTQLFFHADDYLRFVDRARAAGLRMPIIPGVMPVTSPGRLRRMLELSGEDLPAELAIALDVEPDDEVRARIGVEHAARLVRTLVAGGAPAVHLYAFNRHEAALAVLAESGLLPDSAPSLPSAANLPTPSP</sequence>
<dbReference type="PANTHER" id="PTHR45754">
    <property type="entry name" value="METHYLENETETRAHYDROFOLATE REDUCTASE"/>
    <property type="match status" value="1"/>
</dbReference>
<dbReference type="GO" id="GO:0035999">
    <property type="term" value="P:tetrahydrofolate interconversion"/>
    <property type="evidence" value="ECO:0007669"/>
    <property type="project" value="TreeGrafter"/>
</dbReference>
<dbReference type="InterPro" id="IPR029041">
    <property type="entry name" value="FAD-linked_oxidoreductase-like"/>
</dbReference>
<dbReference type="SUPFAM" id="SSF51730">
    <property type="entry name" value="FAD-linked oxidoreductase"/>
    <property type="match status" value="1"/>
</dbReference>
<dbReference type="GO" id="GO:0009086">
    <property type="term" value="P:methionine biosynthetic process"/>
    <property type="evidence" value="ECO:0007669"/>
    <property type="project" value="TreeGrafter"/>
</dbReference>
<evidence type="ECO:0000256" key="6">
    <source>
        <dbReference type="ARBA" id="ARBA00023002"/>
    </source>
</evidence>
<keyword evidence="4 8" id="KW-0285">Flavoprotein</keyword>
<protein>
    <recommendedName>
        <fullName evidence="8">Methylenetetrahydrofolate reductase</fullName>
    </recommendedName>
</protein>
<evidence type="ECO:0000256" key="8">
    <source>
        <dbReference type="RuleBase" id="RU003862"/>
    </source>
</evidence>
<organism evidence="10 11">
    <name type="scientific">Rathayibacter iranicus</name>
    <dbReference type="NCBI Taxonomy" id="59737"/>
    <lineage>
        <taxon>Bacteria</taxon>
        <taxon>Bacillati</taxon>
        <taxon>Actinomycetota</taxon>
        <taxon>Actinomycetes</taxon>
        <taxon>Micrococcales</taxon>
        <taxon>Microbacteriaceae</taxon>
        <taxon>Rathayibacter</taxon>
    </lineage>
</organism>